<reference evidence="1" key="1">
    <citation type="submission" date="2021-02" db="EMBL/GenBank/DDBJ databases">
        <authorList>
            <person name="Nowell W R."/>
        </authorList>
    </citation>
    <scope>NUCLEOTIDE SEQUENCE</scope>
</reference>
<organism evidence="1 2">
    <name type="scientific">Rotaria magnacalcarata</name>
    <dbReference type="NCBI Taxonomy" id="392030"/>
    <lineage>
        <taxon>Eukaryota</taxon>
        <taxon>Metazoa</taxon>
        <taxon>Spiralia</taxon>
        <taxon>Gnathifera</taxon>
        <taxon>Rotifera</taxon>
        <taxon>Eurotatoria</taxon>
        <taxon>Bdelloidea</taxon>
        <taxon>Philodinida</taxon>
        <taxon>Philodinidae</taxon>
        <taxon>Rotaria</taxon>
    </lineage>
</organism>
<evidence type="ECO:0000313" key="1">
    <source>
        <dbReference type="EMBL" id="CAF4397478.1"/>
    </source>
</evidence>
<accession>A0A8S2VFZ7</accession>
<dbReference type="Proteomes" id="UP000676336">
    <property type="component" value="Unassembled WGS sequence"/>
</dbReference>
<name>A0A8S2VFZ7_9BILA</name>
<proteinExistence type="predicted"/>
<feature type="non-terminal residue" evidence="1">
    <location>
        <position position="93"/>
    </location>
</feature>
<gene>
    <name evidence="1" type="ORF">SMN809_LOCUS30289</name>
</gene>
<dbReference type="AlphaFoldDB" id="A0A8S2VFZ7"/>
<feature type="non-terminal residue" evidence="1">
    <location>
        <position position="1"/>
    </location>
</feature>
<comment type="caution">
    <text evidence="1">The sequence shown here is derived from an EMBL/GenBank/DDBJ whole genome shotgun (WGS) entry which is preliminary data.</text>
</comment>
<sequence>VALYESELIIEQYVPRSMQNVKKAADGILFNLGLEISVASMALPYLFTEQQQQQHQQQKKPLVMLSYSHTNSSFCDKILELLDQKADLLDIWI</sequence>
<protein>
    <submittedName>
        <fullName evidence="1">Uncharacterized protein</fullName>
    </submittedName>
</protein>
<dbReference type="EMBL" id="CAJOBI010056770">
    <property type="protein sequence ID" value="CAF4397478.1"/>
    <property type="molecule type" value="Genomic_DNA"/>
</dbReference>
<evidence type="ECO:0000313" key="2">
    <source>
        <dbReference type="Proteomes" id="UP000676336"/>
    </source>
</evidence>